<feature type="compositionally biased region" description="Basic residues" evidence="1">
    <location>
        <begin position="33"/>
        <end position="45"/>
    </location>
</feature>
<organism evidence="2 3">
    <name type="scientific">Eumeta variegata</name>
    <name type="common">Bagworm moth</name>
    <name type="synonym">Eumeta japonica</name>
    <dbReference type="NCBI Taxonomy" id="151549"/>
    <lineage>
        <taxon>Eukaryota</taxon>
        <taxon>Metazoa</taxon>
        <taxon>Ecdysozoa</taxon>
        <taxon>Arthropoda</taxon>
        <taxon>Hexapoda</taxon>
        <taxon>Insecta</taxon>
        <taxon>Pterygota</taxon>
        <taxon>Neoptera</taxon>
        <taxon>Endopterygota</taxon>
        <taxon>Lepidoptera</taxon>
        <taxon>Glossata</taxon>
        <taxon>Ditrysia</taxon>
        <taxon>Tineoidea</taxon>
        <taxon>Psychidae</taxon>
        <taxon>Oiketicinae</taxon>
        <taxon>Eumeta</taxon>
    </lineage>
</organism>
<feature type="compositionally biased region" description="Basic and acidic residues" evidence="1">
    <location>
        <begin position="23"/>
        <end position="32"/>
    </location>
</feature>
<evidence type="ECO:0000256" key="1">
    <source>
        <dbReference type="SAM" id="MobiDB-lite"/>
    </source>
</evidence>
<protein>
    <submittedName>
        <fullName evidence="2">Uncharacterized protein</fullName>
    </submittedName>
</protein>
<comment type="caution">
    <text evidence="2">The sequence shown here is derived from an EMBL/GenBank/DDBJ whole genome shotgun (WGS) entry which is preliminary data.</text>
</comment>
<reference evidence="2 3" key="1">
    <citation type="journal article" date="2019" name="Commun. Biol.">
        <title>The bagworm genome reveals a unique fibroin gene that provides high tensile strength.</title>
        <authorList>
            <person name="Kono N."/>
            <person name="Nakamura H."/>
            <person name="Ohtoshi R."/>
            <person name="Tomita M."/>
            <person name="Numata K."/>
            <person name="Arakawa K."/>
        </authorList>
    </citation>
    <scope>NUCLEOTIDE SEQUENCE [LARGE SCALE GENOMIC DNA]</scope>
</reference>
<proteinExistence type="predicted"/>
<gene>
    <name evidence="2" type="ORF">EVAR_73198_1</name>
</gene>
<dbReference type="EMBL" id="BGZK01010936">
    <property type="protein sequence ID" value="GBP04713.1"/>
    <property type="molecule type" value="Genomic_DNA"/>
</dbReference>
<dbReference type="OrthoDB" id="8190486at2759"/>
<dbReference type="AlphaFoldDB" id="A0A4C1SR66"/>
<name>A0A4C1SR66_EUMVA</name>
<evidence type="ECO:0000313" key="3">
    <source>
        <dbReference type="Proteomes" id="UP000299102"/>
    </source>
</evidence>
<dbReference type="Proteomes" id="UP000299102">
    <property type="component" value="Unassembled WGS sequence"/>
</dbReference>
<feature type="region of interest" description="Disordered" evidence="1">
    <location>
        <begin position="23"/>
        <end position="45"/>
    </location>
</feature>
<keyword evidence="3" id="KW-1185">Reference proteome</keyword>
<sequence length="45" mass="4990">MLSKSPTDFDRLDEILALTAKAGEAKDKLEKTAKKHGHSKPPWKA</sequence>
<evidence type="ECO:0000313" key="2">
    <source>
        <dbReference type="EMBL" id="GBP04713.1"/>
    </source>
</evidence>
<accession>A0A4C1SR66</accession>